<dbReference type="InterPro" id="IPR013766">
    <property type="entry name" value="Thioredoxin_domain"/>
</dbReference>
<accession>H6RQ19</accession>
<feature type="region of interest" description="Disordered" evidence="1">
    <location>
        <begin position="1"/>
        <end position="24"/>
    </location>
</feature>
<dbReference type="GO" id="GO:0016491">
    <property type="term" value="F:oxidoreductase activity"/>
    <property type="evidence" value="ECO:0007669"/>
    <property type="project" value="InterPro"/>
</dbReference>
<dbReference type="KEGG" id="bsd:BLASA_1872"/>
<feature type="domain" description="Thioredoxin" evidence="3">
    <location>
        <begin position="77"/>
        <end position="233"/>
    </location>
</feature>
<organism evidence="4 5">
    <name type="scientific">Blastococcus saxobsidens (strain DD2)</name>
    <dbReference type="NCBI Taxonomy" id="1146883"/>
    <lineage>
        <taxon>Bacteria</taxon>
        <taxon>Bacillati</taxon>
        <taxon>Actinomycetota</taxon>
        <taxon>Actinomycetes</taxon>
        <taxon>Geodermatophilales</taxon>
        <taxon>Geodermatophilaceae</taxon>
        <taxon>Blastococcus</taxon>
    </lineage>
</organism>
<reference evidence="4 5" key="1">
    <citation type="journal article" date="2012" name="J. Bacteriol.">
        <title>Genome Sequence of Blastococcus saxobsidens DD2, a Stone-Inhabiting Bacterium.</title>
        <authorList>
            <person name="Chouaia B."/>
            <person name="Crotti E."/>
            <person name="Brusetti L."/>
            <person name="Daffonchio D."/>
            <person name="Essoussi I."/>
            <person name="Nouioui I."/>
            <person name="Sbissi I."/>
            <person name="Ghodhbane-Gtari F."/>
            <person name="Gtari M."/>
            <person name="Vacherie B."/>
            <person name="Barbe V."/>
            <person name="Medigue C."/>
            <person name="Gury J."/>
            <person name="Pujic P."/>
            <person name="Normand P."/>
        </authorList>
    </citation>
    <scope>NUCLEOTIDE SEQUENCE [LARGE SCALE GENOMIC DNA]</scope>
    <source>
        <strain evidence="4 5">DD2</strain>
    </source>
</reference>
<keyword evidence="2" id="KW-0472">Membrane</keyword>
<keyword evidence="5" id="KW-1185">Reference proteome</keyword>
<feature type="compositionally biased region" description="Polar residues" evidence="1">
    <location>
        <begin position="1"/>
        <end position="11"/>
    </location>
</feature>
<proteinExistence type="predicted"/>
<dbReference type="InterPro" id="IPR036249">
    <property type="entry name" value="Thioredoxin-like_sf"/>
</dbReference>
<keyword evidence="2" id="KW-1133">Transmembrane helix</keyword>
<dbReference type="AlphaFoldDB" id="H6RQ19"/>
<dbReference type="PROSITE" id="PS51352">
    <property type="entry name" value="THIOREDOXIN_2"/>
    <property type="match status" value="1"/>
</dbReference>
<evidence type="ECO:0000256" key="1">
    <source>
        <dbReference type="SAM" id="MobiDB-lite"/>
    </source>
</evidence>
<sequence length="235" mass="24835">MTMSGRGSTKSPARDASTEGARAVAAARRDQRGGGARIWVVAGLVAILVIGGLYAVYQSSTSSAGAADPERYDVGSPGPGEEAPDFTLPGTNGQDVSLSDFRGENVLLYFHEGLGCQACWDQIRDLEAATPQLEEAGVDQLVSITNAPQDLLVQKMDDDGLESLALADPDLAVIEAYEANKYGMMGDTTAGHSFILVDGQGEIVWRADYGGAPDYTMYLPVDTILADLEAARTDR</sequence>
<dbReference type="Pfam" id="PF00578">
    <property type="entry name" value="AhpC-TSA"/>
    <property type="match status" value="1"/>
</dbReference>
<protein>
    <submittedName>
        <fullName evidence="4">Putative peroxiredoxin</fullName>
    </submittedName>
</protein>
<gene>
    <name evidence="4" type="ordered locus">BLASA_1872</name>
</gene>
<keyword evidence="2" id="KW-0812">Transmembrane</keyword>
<dbReference type="HOGENOM" id="CLU_105068_0_0_11"/>
<feature type="transmembrane region" description="Helical" evidence="2">
    <location>
        <begin position="38"/>
        <end position="57"/>
    </location>
</feature>
<dbReference type="Gene3D" id="3.40.30.10">
    <property type="entry name" value="Glutaredoxin"/>
    <property type="match status" value="1"/>
</dbReference>
<dbReference type="eggNOG" id="COG1225">
    <property type="taxonomic scope" value="Bacteria"/>
</dbReference>
<evidence type="ECO:0000313" key="5">
    <source>
        <dbReference type="Proteomes" id="UP000007517"/>
    </source>
</evidence>
<evidence type="ECO:0000259" key="3">
    <source>
        <dbReference type="PROSITE" id="PS51352"/>
    </source>
</evidence>
<evidence type="ECO:0000313" key="4">
    <source>
        <dbReference type="EMBL" id="CCG02788.1"/>
    </source>
</evidence>
<dbReference type="STRING" id="1146883.BLASA_1872"/>
<dbReference type="Proteomes" id="UP000007517">
    <property type="component" value="Chromosome"/>
</dbReference>
<dbReference type="GO" id="GO:0016209">
    <property type="term" value="F:antioxidant activity"/>
    <property type="evidence" value="ECO:0007669"/>
    <property type="project" value="InterPro"/>
</dbReference>
<dbReference type="EMBL" id="FO117623">
    <property type="protein sequence ID" value="CCG02788.1"/>
    <property type="molecule type" value="Genomic_DNA"/>
</dbReference>
<dbReference type="SUPFAM" id="SSF52833">
    <property type="entry name" value="Thioredoxin-like"/>
    <property type="match status" value="1"/>
</dbReference>
<name>H6RQ19_BLASD</name>
<reference evidence="5" key="2">
    <citation type="submission" date="2012-02" db="EMBL/GenBank/DDBJ databases">
        <title>Complete genome sequence of Blastococcus saxobsidens strain DD2.</title>
        <authorList>
            <person name="Genoscope."/>
        </authorList>
    </citation>
    <scope>NUCLEOTIDE SEQUENCE [LARGE SCALE GENOMIC DNA]</scope>
    <source>
        <strain evidence="5">DD2</strain>
    </source>
</reference>
<evidence type="ECO:0000256" key="2">
    <source>
        <dbReference type="SAM" id="Phobius"/>
    </source>
</evidence>
<dbReference type="OrthoDB" id="9151585at2"/>
<feature type="region of interest" description="Disordered" evidence="1">
    <location>
        <begin position="64"/>
        <end position="92"/>
    </location>
</feature>
<dbReference type="InterPro" id="IPR000866">
    <property type="entry name" value="AhpC/TSA"/>
</dbReference>